<keyword evidence="1" id="KW-0472">Membrane</keyword>
<feature type="transmembrane region" description="Helical" evidence="1">
    <location>
        <begin position="7"/>
        <end position="31"/>
    </location>
</feature>
<organism evidence="2 3">
    <name type="scientific">Hypsizygus marmoreus</name>
    <name type="common">White beech mushroom</name>
    <name type="synonym">Agaricus marmoreus</name>
    <dbReference type="NCBI Taxonomy" id="39966"/>
    <lineage>
        <taxon>Eukaryota</taxon>
        <taxon>Fungi</taxon>
        <taxon>Dikarya</taxon>
        <taxon>Basidiomycota</taxon>
        <taxon>Agaricomycotina</taxon>
        <taxon>Agaricomycetes</taxon>
        <taxon>Agaricomycetidae</taxon>
        <taxon>Agaricales</taxon>
        <taxon>Tricholomatineae</taxon>
        <taxon>Lyophyllaceae</taxon>
        <taxon>Hypsizygus</taxon>
    </lineage>
</organism>
<dbReference type="OrthoDB" id="2893947at2759"/>
<evidence type="ECO:0000313" key="3">
    <source>
        <dbReference type="Proteomes" id="UP000076154"/>
    </source>
</evidence>
<evidence type="ECO:0000313" key="2">
    <source>
        <dbReference type="EMBL" id="RDB16926.1"/>
    </source>
</evidence>
<sequence>MDPLPYPLFALVCISLCVSTLCLVFSTLVIAISPVLWIIPSAYIATVAYHATTLLISNSESHDSHRLFSLPNLLAAYALTCLWTVVFGVALAVSILIGGRIIGDVAPRGLWSLIVPCMCALAQAVVMGFIAFRTRKERNRILYAAKWKWRPGHSALALSQWSIGRPSPG</sequence>
<reference evidence="2" key="1">
    <citation type="submission" date="2018-04" db="EMBL/GenBank/DDBJ databases">
        <title>Whole genome sequencing of Hypsizygus marmoreus.</title>
        <authorList>
            <person name="Choi I.-G."/>
            <person name="Min B."/>
            <person name="Kim J.-G."/>
            <person name="Kim S."/>
            <person name="Oh Y.-L."/>
            <person name="Kong W.-S."/>
            <person name="Park H."/>
            <person name="Jeong J."/>
            <person name="Song E.-S."/>
        </authorList>
    </citation>
    <scope>NUCLEOTIDE SEQUENCE [LARGE SCALE GENOMIC DNA]</scope>
    <source>
        <strain evidence="2">51987-8</strain>
    </source>
</reference>
<keyword evidence="1" id="KW-1133">Transmembrane helix</keyword>
<protein>
    <submittedName>
        <fullName evidence="2">Uncharacterized protein</fullName>
    </submittedName>
</protein>
<accession>A0A369JDK4</accession>
<feature type="transmembrane region" description="Helical" evidence="1">
    <location>
        <begin position="76"/>
        <end position="97"/>
    </location>
</feature>
<name>A0A369JDK4_HYPMA</name>
<proteinExistence type="predicted"/>
<feature type="transmembrane region" description="Helical" evidence="1">
    <location>
        <begin position="109"/>
        <end position="132"/>
    </location>
</feature>
<feature type="transmembrane region" description="Helical" evidence="1">
    <location>
        <begin position="37"/>
        <end position="56"/>
    </location>
</feature>
<dbReference type="Proteomes" id="UP000076154">
    <property type="component" value="Unassembled WGS sequence"/>
</dbReference>
<evidence type="ECO:0000256" key="1">
    <source>
        <dbReference type="SAM" id="Phobius"/>
    </source>
</evidence>
<keyword evidence="3" id="KW-1185">Reference proteome</keyword>
<comment type="caution">
    <text evidence="2">The sequence shown here is derived from an EMBL/GenBank/DDBJ whole genome shotgun (WGS) entry which is preliminary data.</text>
</comment>
<keyword evidence="1" id="KW-0812">Transmembrane</keyword>
<dbReference type="EMBL" id="LUEZ02000122">
    <property type="protein sequence ID" value="RDB16926.1"/>
    <property type="molecule type" value="Genomic_DNA"/>
</dbReference>
<dbReference type="InParanoid" id="A0A369JDK4"/>
<gene>
    <name evidence="2" type="ORF">Hypma_002394</name>
</gene>
<dbReference type="AlphaFoldDB" id="A0A369JDK4"/>